<sequence length="203" mass="22509">MTAISRAMGALRASLAAALPDRLHSASFVDHPQRQPAELEQGVVTALLPEIEPGDWDSTLRLRVVGQLQVRKHVSQPHDVESAELALYGQLRAWLRNPGPAVPRLTLRSARFSSQLEFPFGWVALELDMGPLDEADAPDSETYPPNQQPGRLLRAHMDVDLAPHETREEHNKWLHGDYSASRPELTLETQHHGPDHGQPETGG</sequence>
<dbReference type="Proteomes" id="UP000178776">
    <property type="component" value="Chromosome"/>
</dbReference>
<dbReference type="GeneID" id="68844227"/>
<evidence type="ECO:0000313" key="2">
    <source>
        <dbReference type="EMBL" id="AOZ48880.1"/>
    </source>
</evidence>
<dbReference type="RefSeq" id="WP_070978452.1">
    <property type="nucleotide sequence ID" value="NZ_CP017707.1"/>
</dbReference>
<feature type="compositionally biased region" description="Basic and acidic residues" evidence="1">
    <location>
        <begin position="160"/>
        <end position="175"/>
    </location>
</feature>
<name>A0A1D9LCC1_9NEIS</name>
<evidence type="ECO:0000256" key="1">
    <source>
        <dbReference type="SAM" id="MobiDB-lite"/>
    </source>
</evidence>
<proteinExistence type="predicted"/>
<reference evidence="2 3" key="1">
    <citation type="submission" date="2016-10" db="EMBL/GenBank/DDBJ databases">
        <title>Chromobacterium muskegensis sp. nov., an insecticidal bacterium isolated from Sphagnum bogs.</title>
        <authorList>
            <person name="Sparks M.E."/>
            <person name="Blackburn M.B."/>
            <person name="Gundersen-Rindal D.E."/>
            <person name="Mitchell A."/>
            <person name="Farrar R."/>
            <person name="Kuhar D."/>
        </authorList>
    </citation>
    <scope>NUCLEOTIDE SEQUENCE [LARGE SCALE GENOMIC DNA]</scope>
    <source>
        <strain evidence="2 3">21-1</strain>
    </source>
</reference>
<dbReference type="EMBL" id="CP017707">
    <property type="protein sequence ID" value="AOZ48880.1"/>
    <property type="molecule type" value="Genomic_DNA"/>
</dbReference>
<accession>A0A1D9LCC1</accession>
<dbReference type="STRING" id="1108595.BKX93_01950"/>
<evidence type="ECO:0000313" key="3">
    <source>
        <dbReference type="Proteomes" id="UP000178776"/>
    </source>
</evidence>
<gene>
    <name evidence="2" type="ORF">BKX93_01950</name>
</gene>
<feature type="region of interest" description="Disordered" evidence="1">
    <location>
        <begin position="160"/>
        <end position="203"/>
    </location>
</feature>
<protein>
    <submittedName>
        <fullName evidence="2">Uncharacterized protein</fullName>
    </submittedName>
</protein>
<feature type="compositionally biased region" description="Basic and acidic residues" evidence="1">
    <location>
        <begin position="189"/>
        <end position="203"/>
    </location>
</feature>
<dbReference type="AlphaFoldDB" id="A0A1D9LCC1"/>
<organism evidence="2 3">
    <name type="scientific">Chromobacterium vaccinii</name>
    <dbReference type="NCBI Taxonomy" id="1108595"/>
    <lineage>
        <taxon>Bacteria</taxon>
        <taxon>Pseudomonadati</taxon>
        <taxon>Pseudomonadota</taxon>
        <taxon>Betaproteobacteria</taxon>
        <taxon>Neisseriales</taxon>
        <taxon>Chromobacteriaceae</taxon>
        <taxon>Chromobacterium</taxon>
    </lineage>
</organism>
<dbReference type="KEGG" id="cvc:BKX93_01950"/>